<sequence>MPVGVPGAWDNSRCDSSSTEVGVLLAIIGHGPIPPKEVVLSPEGSNSTPTIGVATREARPRLLIRRLLIHKLVVPRCDSR</sequence>
<name>A0A4Y2ABL0_ARAVE</name>
<dbReference type="AlphaFoldDB" id="A0A4Y2ABL0"/>
<keyword evidence="2" id="KW-1185">Reference proteome</keyword>
<reference evidence="1 2" key="1">
    <citation type="journal article" date="2019" name="Sci. Rep.">
        <title>Orb-weaving spider Araneus ventricosus genome elucidates the spidroin gene catalogue.</title>
        <authorList>
            <person name="Kono N."/>
            <person name="Nakamura H."/>
            <person name="Ohtoshi R."/>
            <person name="Moran D.A.P."/>
            <person name="Shinohara A."/>
            <person name="Yoshida Y."/>
            <person name="Fujiwara M."/>
            <person name="Mori M."/>
            <person name="Tomita M."/>
            <person name="Arakawa K."/>
        </authorList>
    </citation>
    <scope>NUCLEOTIDE SEQUENCE [LARGE SCALE GENOMIC DNA]</scope>
</reference>
<dbReference type="EMBL" id="BGPR01000011">
    <property type="protein sequence ID" value="GBL77168.1"/>
    <property type="molecule type" value="Genomic_DNA"/>
</dbReference>
<proteinExistence type="predicted"/>
<comment type="caution">
    <text evidence="1">The sequence shown here is derived from an EMBL/GenBank/DDBJ whole genome shotgun (WGS) entry which is preliminary data.</text>
</comment>
<evidence type="ECO:0000313" key="2">
    <source>
        <dbReference type="Proteomes" id="UP000499080"/>
    </source>
</evidence>
<organism evidence="1 2">
    <name type="scientific">Araneus ventricosus</name>
    <name type="common">Orbweaver spider</name>
    <name type="synonym">Epeira ventricosa</name>
    <dbReference type="NCBI Taxonomy" id="182803"/>
    <lineage>
        <taxon>Eukaryota</taxon>
        <taxon>Metazoa</taxon>
        <taxon>Ecdysozoa</taxon>
        <taxon>Arthropoda</taxon>
        <taxon>Chelicerata</taxon>
        <taxon>Arachnida</taxon>
        <taxon>Araneae</taxon>
        <taxon>Araneomorphae</taxon>
        <taxon>Entelegynae</taxon>
        <taxon>Araneoidea</taxon>
        <taxon>Araneidae</taxon>
        <taxon>Araneus</taxon>
    </lineage>
</organism>
<gene>
    <name evidence="1" type="ORF">AVEN_12792_1</name>
</gene>
<dbReference type="Proteomes" id="UP000499080">
    <property type="component" value="Unassembled WGS sequence"/>
</dbReference>
<evidence type="ECO:0000313" key="1">
    <source>
        <dbReference type="EMBL" id="GBL77168.1"/>
    </source>
</evidence>
<protein>
    <submittedName>
        <fullName evidence="1">Uncharacterized protein</fullName>
    </submittedName>
</protein>
<accession>A0A4Y2ABL0</accession>